<dbReference type="InterPro" id="IPR052726">
    <property type="entry name" value="Phage_Baseplate_Hub"/>
</dbReference>
<sequence>MRPIFKVLLTSSKTKPAADMEGKPQDITKLLADRLISLRVTDKAGLDSDELEITLDDRDGAVTLPETGAGLEVSLGYQETGLTRIGQFRVDEVESSGPPQTVIIRGRPANLAGSIRQARRHSWEGVQLEQIVKDIAARNKLKPVCRIKATVSRVDQMNESDLHFLTRIAQQYDATATVKGGQVLVLPRGGQAKSVSGKALPVLVLTRRDVTSWHFKRSDRAAAGGAVARSHDKKTGKTLSIYVPDAEHKEKSPRVIRHGAASKGAAGAAAKAASNRARRAELTMQLRLPGRAEVVAERQLRTQGLKAGIDHLWTVDAVVHDYSRSGWETSLELVLNKKAKGKKGGKKGRKTKKPGVVLAPN</sequence>
<comment type="caution">
    <text evidence="2">The sequence shown here is derived from an EMBL/GenBank/DDBJ whole genome shotgun (WGS) entry which is preliminary data.</text>
</comment>
<keyword evidence="3" id="KW-1185">Reference proteome</keyword>
<evidence type="ECO:0000313" key="2">
    <source>
        <dbReference type="EMBL" id="NHR07901.1"/>
    </source>
</evidence>
<evidence type="ECO:0000313" key="3">
    <source>
        <dbReference type="Proteomes" id="UP001515641"/>
    </source>
</evidence>
<proteinExistence type="predicted"/>
<dbReference type="Pfam" id="PF05954">
    <property type="entry name" value="Phage_GPD"/>
    <property type="match status" value="1"/>
</dbReference>
<dbReference type="SUPFAM" id="SSF69279">
    <property type="entry name" value="Phage tail proteins"/>
    <property type="match status" value="1"/>
</dbReference>
<protein>
    <submittedName>
        <fullName evidence="2">Late control protein</fullName>
    </submittedName>
</protein>
<dbReference type="EMBL" id="JAAOMA010000044">
    <property type="protein sequence ID" value="NHR07901.1"/>
    <property type="molecule type" value="Genomic_DNA"/>
</dbReference>
<dbReference type="PANTHER" id="PTHR35862">
    <property type="entry name" value="FELS-2 PROPHAGE PROTEIN"/>
    <property type="match status" value="1"/>
</dbReference>
<reference evidence="2 3" key="1">
    <citation type="submission" date="2020-03" db="EMBL/GenBank/DDBJ databases">
        <title>Draft genome sequence of environmentally isolated cultures.</title>
        <authorList>
            <person name="Wilson H.S."/>
            <person name="De Leon M.E."/>
        </authorList>
    </citation>
    <scope>NUCLEOTIDE SEQUENCE [LARGE SCALE GENOMIC DNA]</scope>
    <source>
        <strain evidence="2 3">HSC-31F16</strain>
    </source>
</reference>
<gene>
    <name evidence="2" type="ORF">HA052_22160</name>
</gene>
<feature type="compositionally biased region" description="Basic residues" evidence="1">
    <location>
        <begin position="339"/>
        <end position="353"/>
    </location>
</feature>
<evidence type="ECO:0000256" key="1">
    <source>
        <dbReference type="SAM" id="MobiDB-lite"/>
    </source>
</evidence>
<organism evidence="2 3">
    <name type="scientific">Chromobacterium fluminis</name>
    <dbReference type="NCBI Taxonomy" id="3044269"/>
    <lineage>
        <taxon>Bacteria</taxon>
        <taxon>Pseudomonadati</taxon>
        <taxon>Pseudomonadota</taxon>
        <taxon>Betaproteobacteria</taxon>
        <taxon>Neisseriales</taxon>
        <taxon>Chromobacteriaceae</taxon>
        <taxon>Chromobacterium</taxon>
    </lineage>
</organism>
<accession>A0ABX0LEP3</accession>
<dbReference type="Proteomes" id="UP001515641">
    <property type="component" value="Unassembled WGS sequence"/>
</dbReference>
<dbReference type="RefSeq" id="WP_166453626.1">
    <property type="nucleotide sequence ID" value="NZ_JAAOMA010000044.1"/>
</dbReference>
<name>A0ABX0LEP3_9NEIS</name>
<dbReference type="PANTHER" id="PTHR35862:SF1">
    <property type="entry name" value="FELS-2 PROPHAGE PROTEIN"/>
    <property type="match status" value="1"/>
</dbReference>
<feature type="region of interest" description="Disordered" evidence="1">
    <location>
        <begin position="339"/>
        <end position="361"/>
    </location>
</feature>